<keyword evidence="3" id="KW-0762">Sugar transport</keyword>
<gene>
    <name evidence="10" type="ORF">OCV63_09660</name>
</gene>
<evidence type="ECO:0000256" key="1">
    <source>
        <dbReference type="ARBA" id="ARBA00022448"/>
    </source>
</evidence>
<evidence type="ECO:0000256" key="2">
    <source>
        <dbReference type="ARBA" id="ARBA00022475"/>
    </source>
</evidence>
<keyword evidence="11" id="KW-1185">Reference proteome</keyword>
<proteinExistence type="predicted"/>
<reference evidence="10 11" key="1">
    <citation type="journal article" date="2021" name="ISME Commun">
        <title>Automated analysis of genomic sequences facilitates high-throughput and comprehensive description of bacteria.</title>
        <authorList>
            <person name="Hitch T.C.A."/>
        </authorList>
    </citation>
    <scope>NUCLEOTIDE SEQUENCE [LARGE SCALE GENOMIC DNA]</scope>
    <source>
        <strain evidence="10 11">Sanger_04</strain>
    </source>
</reference>
<sequence length="496" mass="55222">MDLSTLLEMKGICKSFNGVPALRDVQLTLESGEVHALLGENGAGKSTLIKILGGIYSKDSGEVYIDGKQVEITNVKEARANGISIIHQELMMLPQMSIYENVFLGQEYKNNGFVKRNEMIQKTQEMLEFFSLDLDPREKLGRLPIAQQQIIEIIRAISFGARIIVMDEPTSSLSDKEVEFLFNAIRRLKKQNVGIIYISHRMSELDEIADRVTVMRDGGYVSTEIVKEVTREQLITKMVGRTLGDYYIHTHTPSDEVVFKVNDYSDGNMVHNASFELKKGEVLGFAGLVGAGRSELMNAVFGVSKKTSGSLEMDGKPLEIHGVKDAMKAGIALVPEDRKFEALYPDQSVRYNMTIEVMNKFLKAGSYNKKTEKSIVDEYVEKMSVKLASPEQKIVRLSGGNQQKVIIGRWLATDPKILILDEPTRGVDVGAKMEIYDIIDNLAKEGVSIIVVSSELPEVLGICDRIVVMGEGKIRGILDREEANQEKIMSLATTES</sequence>
<dbReference type="SUPFAM" id="SSF52540">
    <property type="entry name" value="P-loop containing nucleoside triphosphate hydrolases"/>
    <property type="match status" value="2"/>
</dbReference>
<dbReference type="InterPro" id="IPR050107">
    <property type="entry name" value="ABC_carbohydrate_import_ATPase"/>
</dbReference>
<dbReference type="CDD" id="cd03215">
    <property type="entry name" value="ABC_Carb_Monos_II"/>
    <property type="match status" value="1"/>
</dbReference>
<dbReference type="Pfam" id="PF00005">
    <property type="entry name" value="ABC_tran"/>
    <property type="match status" value="2"/>
</dbReference>
<evidence type="ECO:0000256" key="4">
    <source>
        <dbReference type="ARBA" id="ARBA00022737"/>
    </source>
</evidence>
<dbReference type="CDD" id="cd03216">
    <property type="entry name" value="ABC_Carb_Monos_I"/>
    <property type="match status" value="1"/>
</dbReference>
<evidence type="ECO:0000313" key="11">
    <source>
        <dbReference type="Proteomes" id="UP001652461"/>
    </source>
</evidence>
<keyword evidence="6 10" id="KW-0067">ATP-binding</keyword>
<dbReference type="Proteomes" id="UP001652461">
    <property type="component" value="Unassembled WGS sequence"/>
</dbReference>
<comment type="caution">
    <text evidence="10">The sequence shown here is derived from an EMBL/GenBank/DDBJ whole genome shotgun (WGS) entry which is preliminary data.</text>
</comment>
<dbReference type="EMBL" id="JAOQKC010000011">
    <property type="protein sequence ID" value="MCU6697164.1"/>
    <property type="molecule type" value="Genomic_DNA"/>
</dbReference>
<evidence type="ECO:0000256" key="5">
    <source>
        <dbReference type="ARBA" id="ARBA00022741"/>
    </source>
</evidence>
<dbReference type="GO" id="GO:0005524">
    <property type="term" value="F:ATP binding"/>
    <property type="evidence" value="ECO:0007669"/>
    <property type="project" value="UniProtKB-KW"/>
</dbReference>
<dbReference type="PROSITE" id="PS50893">
    <property type="entry name" value="ABC_TRANSPORTER_2"/>
    <property type="match status" value="2"/>
</dbReference>
<name>A0ABT2RXW3_9FIRM</name>
<evidence type="ECO:0000313" key="10">
    <source>
        <dbReference type="EMBL" id="MCU6697164.1"/>
    </source>
</evidence>
<keyword evidence="8" id="KW-0472">Membrane</keyword>
<feature type="domain" description="ABC transporter" evidence="9">
    <location>
        <begin position="7"/>
        <end position="242"/>
    </location>
</feature>
<dbReference type="PROSITE" id="PS00211">
    <property type="entry name" value="ABC_TRANSPORTER_1"/>
    <property type="match status" value="1"/>
</dbReference>
<evidence type="ECO:0000256" key="3">
    <source>
        <dbReference type="ARBA" id="ARBA00022597"/>
    </source>
</evidence>
<dbReference type="Gene3D" id="3.40.50.300">
    <property type="entry name" value="P-loop containing nucleotide triphosphate hydrolases"/>
    <property type="match status" value="2"/>
</dbReference>
<dbReference type="PANTHER" id="PTHR43790">
    <property type="entry name" value="CARBOHYDRATE TRANSPORT ATP-BINDING PROTEIN MG119-RELATED"/>
    <property type="match status" value="1"/>
</dbReference>
<feature type="domain" description="ABC transporter" evidence="9">
    <location>
        <begin position="252"/>
        <end position="496"/>
    </location>
</feature>
<dbReference type="InterPro" id="IPR017871">
    <property type="entry name" value="ABC_transporter-like_CS"/>
</dbReference>
<organism evidence="10 11">
    <name type="scientific">Laedolimicola ammoniilytica</name>
    <dbReference type="NCBI Taxonomy" id="2981771"/>
    <lineage>
        <taxon>Bacteria</taxon>
        <taxon>Bacillati</taxon>
        <taxon>Bacillota</taxon>
        <taxon>Clostridia</taxon>
        <taxon>Lachnospirales</taxon>
        <taxon>Lachnospiraceae</taxon>
        <taxon>Laedolimicola</taxon>
    </lineage>
</organism>
<evidence type="ECO:0000256" key="8">
    <source>
        <dbReference type="ARBA" id="ARBA00023136"/>
    </source>
</evidence>
<dbReference type="PANTHER" id="PTHR43790:SF3">
    <property type="entry name" value="D-ALLOSE IMPORT ATP-BINDING PROTEIN ALSA-RELATED"/>
    <property type="match status" value="1"/>
</dbReference>
<keyword evidence="1" id="KW-0813">Transport</keyword>
<dbReference type="InterPro" id="IPR003593">
    <property type="entry name" value="AAA+_ATPase"/>
</dbReference>
<evidence type="ECO:0000256" key="6">
    <source>
        <dbReference type="ARBA" id="ARBA00022840"/>
    </source>
</evidence>
<dbReference type="InterPro" id="IPR027417">
    <property type="entry name" value="P-loop_NTPase"/>
</dbReference>
<evidence type="ECO:0000259" key="9">
    <source>
        <dbReference type="PROSITE" id="PS50893"/>
    </source>
</evidence>
<dbReference type="InterPro" id="IPR003439">
    <property type="entry name" value="ABC_transporter-like_ATP-bd"/>
</dbReference>
<evidence type="ECO:0000256" key="7">
    <source>
        <dbReference type="ARBA" id="ARBA00022967"/>
    </source>
</evidence>
<accession>A0ABT2RXW3</accession>
<dbReference type="SMART" id="SM00382">
    <property type="entry name" value="AAA"/>
    <property type="match status" value="2"/>
</dbReference>
<dbReference type="RefSeq" id="WP_262670777.1">
    <property type="nucleotide sequence ID" value="NZ_JAOQKC010000011.1"/>
</dbReference>
<keyword evidence="4" id="KW-0677">Repeat</keyword>
<keyword evidence="7" id="KW-1278">Translocase</keyword>
<protein>
    <submittedName>
        <fullName evidence="10">Sugar ABC transporter ATP-binding protein</fullName>
    </submittedName>
</protein>
<keyword evidence="5" id="KW-0547">Nucleotide-binding</keyword>
<keyword evidence="2" id="KW-1003">Cell membrane</keyword>